<comment type="similarity">
    <text evidence="2">Belongs to the DsrE/TusD family.</text>
</comment>
<comment type="subcellular location">
    <subcellularLocation>
        <location evidence="1">Cytoplasm</location>
    </subcellularLocation>
</comment>
<evidence type="ECO:0000256" key="4">
    <source>
        <dbReference type="ARBA" id="ARBA00022679"/>
    </source>
</evidence>
<dbReference type="Pfam" id="PF02635">
    <property type="entry name" value="DsrE"/>
    <property type="match status" value="1"/>
</dbReference>
<reference evidence="5 6" key="1">
    <citation type="submission" date="2024-02" db="EMBL/GenBank/DDBJ databases">
        <title>Bacteria isolated from the canopy kelp, Nereocystis luetkeana.</title>
        <authorList>
            <person name="Pfister C.A."/>
            <person name="Younker I.T."/>
            <person name="Light S.H."/>
        </authorList>
    </citation>
    <scope>NUCLEOTIDE SEQUENCE [LARGE SCALE GENOMIC DNA]</scope>
    <source>
        <strain evidence="5 6">TI.1.05</strain>
    </source>
</reference>
<dbReference type="SUPFAM" id="SSF75169">
    <property type="entry name" value="DsrEFH-like"/>
    <property type="match status" value="1"/>
</dbReference>
<evidence type="ECO:0000313" key="6">
    <source>
        <dbReference type="Proteomes" id="UP001369082"/>
    </source>
</evidence>
<organism evidence="5 6">
    <name type="scientific">Psychromonas aquatilis</name>
    <dbReference type="NCBI Taxonomy" id="2005072"/>
    <lineage>
        <taxon>Bacteria</taxon>
        <taxon>Pseudomonadati</taxon>
        <taxon>Pseudomonadota</taxon>
        <taxon>Gammaproteobacteria</taxon>
        <taxon>Alteromonadales</taxon>
        <taxon>Psychromonadaceae</taxon>
        <taxon>Psychromonas</taxon>
    </lineage>
</organism>
<dbReference type="EMBL" id="JBAKAZ010000049">
    <property type="protein sequence ID" value="MEL0630312.1"/>
    <property type="molecule type" value="Genomic_DNA"/>
</dbReference>
<protein>
    <submittedName>
        <fullName evidence="5">Sulfurtransferase complex subunit TusD</fullName>
    </submittedName>
</protein>
<evidence type="ECO:0000256" key="2">
    <source>
        <dbReference type="ARBA" id="ARBA00007067"/>
    </source>
</evidence>
<evidence type="ECO:0000313" key="5">
    <source>
        <dbReference type="EMBL" id="MEL0630312.1"/>
    </source>
</evidence>
<dbReference type="InterPro" id="IPR003787">
    <property type="entry name" value="Sulphur_relay_DsrE/F-like"/>
</dbReference>
<keyword evidence="6" id="KW-1185">Reference proteome</keyword>
<dbReference type="RefSeq" id="WP_341598441.1">
    <property type="nucleotide sequence ID" value="NZ_JBAKAZ010000049.1"/>
</dbReference>
<sequence>MSENKCIKFSLLVTANPVSSQKAATAYQFCEAAVQAGHQICGVFFYLDGVLTANDLINPASDEVNLTTRWAELALQYDIPLEVCVSAALRRGIVSKEEAEQLALSNYNLKHPFVLSGLGQLAELSASCDRLVQFR</sequence>
<evidence type="ECO:0000256" key="3">
    <source>
        <dbReference type="ARBA" id="ARBA00022490"/>
    </source>
</evidence>
<dbReference type="PANTHER" id="PTHR34874:SF3">
    <property type="entry name" value="SULFURTRANSFERASE TUSD"/>
    <property type="match status" value="1"/>
</dbReference>
<proteinExistence type="inferred from homology"/>
<gene>
    <name evidence="5" type="primary">tusD</name>
    <name evidence="5" type="ORF">V6256_11910</name>
</gene>
<comment type="caution">
    <text evidence="5">The sequence shown here is derived from an EMBL/GenBank/DDBJ whole genome shotgun (WGS) entry which is preliminary data.</text>
</comment>
<keyword evidence="4" id="KW-0808">Transferase</keyword>
<keyword evidence="3" id="KW-0963">Cytoplasm</keyword>
<dbReference type="InterPro" id="IPR027396">
    <property type="entry name" value="DsrEFH-like"/>
</dbReference>
<dbReference type="Proteomes" id="UP001369082">
    <property type="component" value="Unassembled WGS sequence"/>
</dbReference>
<dbReference type="InterPro" id="IPR017463">
    <property type="entry name" value="Sulphur_relay_TusD/DsrE"/>
</dbReference>
<dbReference type="NCBIfam" id="NF001237">
    <property type="entry name" value="PRK00207.1"/>
    <property type="match status" value="1"/>
</dbReference>
<name>A0ABU9GSJ5_9GAMM</name>
<dbReference type="Gene3D" id="3.40.1260.10">
    <property type="entry name" value="DsrEFH-like"/>
    <property type="match status" value="1"/>
</dbReference>
<dbReference type="PANTHER" id="PTHR34874">
    <property type="entry name" value="PROTEIN YCHN"/>
    <property type="match status" value="1"/>
</dbReference>
<accession>A0ABU9GSJ5</accession>
<dbReference type="NCBIfam" id="TIGR03012">
    <property type="entry name" value="sulf_tusD_dsrE"/>
    <property type="match status" value="1"/>
</dbReference>
<evidence type="ECO:0000256" key="1">
    <source>
        <dbReference type="ARBA" id="ARBA00004496"/>
    </source>
</evidence>